<dbReference type="InterPro" id="IPR001138">
    <property type="entry name" value="Zn2Cys6_DnaBD"/>
</dbReference>
<dbReference type="InterPro" id="IPR053175">
    <property type="entry name" value="DHMBA_Reg_Transcription_Factor"/>
</dbReference>
<proteinExistence type="predicted"/>
<dbReference type="GO" id="GO:0000981">
    <property type="term" value="F:DNA-binding transcription factor activity, RNA polymerase II-specific"/>
    <property type="evidence" value="ECO:0007669"/>
    <property type="project" value="InterPro"/>
</dbReference>
<dbReference type="OrthoDB" id="4491390at2759"/>
<keyword evidence="7" id="KW-1185">Reference proteome</keyword>
<dbReference type="Pfam" id="PF11951">
    <property type="entry name" value="Fungal_trans_2"/>
    <property type="match status" value="1"/>
</dbReference>
<evidence type="ECO:0000256" key="4">
    <source>
        <dbReference type="ARBA" id="ARBA00023242"/>
    </source>
</evidence>
<protein>
    <recommendedName>
        <fullName evidence="5">Zn(2)-C6 fungal-type domain-containing protein</fullName>
    </recommendedName>
</protein>
<evidence type="ECO:0000313" key="6">
    <source>
        <dbReference type="EMBL" id="OQE09417.1"/>
    </source>
</evidence>
<dbReference type="Gene3D" id="4.10.240.10">
    <property type="entry name" value="Zn(2)-C6 fungal-type DNA-binding domain"/>
    <property type="match status" value="1"/>
</dbReference>
<dbReference type="GO" id="GO:0008270">
    <property type="term" value="F:zinc ion binding"/>
    <property type="evidence" value="ECO:0007669"/>
    <property type="project" value="InterPro"/>
</dbReference>
<keyword evidence="2" id="KW-0238">DNA-binding</keyword>
<evidence type="ECO:0000313" key="7">
    <source>
        <dbReference type="Proteomes" id="UP000191518"/>
    </source>
</evidence>
<evidence type="ECO:0000256" key="2">
    <source>
        <dbReference type="ARBA" id="ARBA00023125"/>
    </source>
</evidence>
<accession>A0A1V6S5U2</accession>
<feature type="domain" description="Zn(2)-C6 fungal-type" evidence="5">
    <location>
        <begin position="24"/>
        <end position="52"/>
    </location>
</feature>
<dbReference type="Proteomes" id="UP000191518">
    <property type="component" value="Unassembled WGS sequence"/>
</dbReference>
<dbReference type="InterPro" id="IPR021858">
    <property type="entry name" value="Fun_TF"/>
</dbReference>
<dbReference type="InterPro" id="IPR036864">
    <property type="entry name" value="Zn2-C6_fun-type_DNA-bd_sf"/>
</dbReference>
<keyword evidence="3" id="KW-0804">Transcription</keyword>
<dbReference type="Pfam" id="PF00172">
    <property type="entry name" value="Zn_clus"/>
    <property type="match status" value="1"/>
</dbReference>
<organism evidence="6 7">
    <name type="scientific">Penicillium vulpinum</name>
    <dbReference type="NCBI Taxonomy" id="29845"/>
    <lineage>
        <taxon>Eukaryota</taxon>
        <taxon>Fungi</taxon>
        <taxon>Dikarya</taxon>
        <taxon>Ascomycota</taxon>
        <taxon>Pezizomycotina</taxon>
        <taxon>Eurotiomycetes</taxon>
        <taxon>Eurotiomycetidae</taxon>
        <taxon>Eurotiales</taxon>
        <taxon>Aspergillaceae</taxon>
        <taxon>Penicillium</taxon>
    </lineage>
</organism>
<dbReference type="SMART" id="SM00066">
    <property type="entry name" value="GAL4"/>
    <property type="match status" value="1"/>
</dbReference>
<comment type="caution">
    <text evidence="6">The sequence shown here is derived from an EMBL/GenBank/DDBJ whole genome shotgun (WGS) entry which is preliminary data.</text>
</comment>
<dbReference type="PROSITE" id="PS50048">
    <property type="entry name" value="ZN2_CY6_FUNGAL_2"/>
    <property type="match status" value="1"/>
</dbReference>
<dbReference type="GO" id="GO:0003677">
    <property type="term" value="F:DNA binding"/>
    <property type="evidence" value="ECO:0007669"/>
    <property type="project" value="UniProtKB-KW"/>
</dbReference>
<dbReference type="CDD" id="cd00067">
    <property type="entry name" value="GAL4"/>
    <property type="match status" value="1"/>
</dbReference>
<reference evidence="7" key="1">
    <citation type="journal article" date="2017" name="Nat. Microbiol.">
        <title>Global analysis of biosynthetic gene clusters reveals vast potential of secondary metabolite production in Penicillium species.</title>
        <authorList>
            <person name="Nielsen J.C."/>
            <person name="Grijseels S."/>
            <person name="Prigent S."/>
            <person name="Ji B."/>
            <person name="Dainat J."/>
            <person name="Nielsen K.F."/>
            <person name="Frisvad J.C."/>
            <person name="Workman M."/>
            <person name="Nielsen J."/>
        </authorList>
    </citation>
    <scope>NUCLEOTIDE SEQUENCE [LARGE SCALE GENOMIC DNA]</scope>
    <source>
        <strain evidence="7">IBT 29486</strain>
    </source>
</reference>
<evidence type="ECO:0000256" key="3">
    <source>
        <dbReference type="ARBA" id="ARBA00023163"/>
    </source>
</evidence>
<dbReference type="PROSITE" id="PS00463">
    <property type="entry name" value="ZN2_CY6_FUNGAL_1"/>
    <property type="match status" value="1"/>
</dbReference>
<dbReference type="EMBL" id="MDYP01000006">
    <property type="protein sequence ID" value="OQE09417.1"/>
    <property type="molecule type" value="Genomic_DNA"/>
</dbReference>
<dbReference type="AlphaFoldDB" id="A0A1V6S5U2"/>
<dbReference type="SUPFAM" id="SSF57701">
    <property type="entry name" value="Zn2/Cys6 DNA-binding domain"/>
    <property type="match status" value="1"/>
</dbReference>
<name>A0A1V6S5U2_9EURO</name>
<sequence>MTGSEEKSQLSTRRRKWAPKLKSGCITCKIRRIKCDEEKPHCRRCVSTGRKCDGYPDPPFTVEVFGSYHDKIDSSRERLVKCDLASPRGSTPLFGTRPLDQVTIPFTHFSERTDGFPLLSGRNSLLLHPLAESWNAHFMPFLINKFRLSFEMAKSIYNTVPDVISKAEEESALYKACNAVACAYMATITRTLKATSDRAKAYGIALTAIRSAIQDPERCKSDNTLLAIWMLGLYELVLGVRNGTEPVATPGWQIHNQVLSELIRLRGSEQFTTRSGRNLFIIMFTNVETQALMSGQECKEVLTWFLQFYKYCEPSEYPMLRACIFSHHCARICSRVRALVDAGDIDKVLSSSPSILQDMDEVEKATHPLSHEKAIASYVVDPPMTPYSRPKHAYPCYVGVHVLQSNFRMRLSYAVLEFLGYACKASGCTPQQHILFKQYHRRCVEEIQALADKTSHMLDMLPDVRYDELLNQRKGAVDELDRKYSHTGGSPDTIQAALEEPRERSTRAVKICIDFEQSIDGKSTLLFNHSHRGISVLRFGFRDETETH</sequence>
<dbReference type="PANTHER" id="PTHR38791">
    <property type="entry name" value="ZN(II)2CYS6 TRANSCRIPTION FACTOR (EUROFUNG)-RELATED-RELATED"/>
    <property type="match status" value="1"/>
</dbReference>
<gene>
    <name evidence="6" type="ORF">PENVUL_c006G06085</name>
</gene>
<evidence type="ECO:0000256" key="1">
    <source>
        <dbReference type="ARBA" id="ARBA00023015"/>
    </source>
</evidence>
<keyword evidence="4" id="KW-0539">Nucleus</keyword>
<keyword evidence="1" id="KW-0805">Transcription regulation</keyword>
<evidence type="ECO:0000259" key="5">
    <source>
        <dbReference type="PROSITE" id="PS50048"/>
    </source>
</evidence>